<dbReference type="EMBL" id="CM007652">
    <property type="protein sequence ID" value="ONI25788.1"/>
    <property type="molecule type" value="Genomic_DNA"/>
</dbReference>
<organism evidence="2 3">
    <name type="scientific">Prunus persica</name>
    <name type="common">Peach</name>
    <name type="synonym">Amygdalus persica</name>
    <dbReference type="NCBI Taxonomy" id="3760"/>
    <lineage>
        <taxon>Eukaryota</taxon>
        <taxon>Viridiplantae</taxon>
        <taxon>Streptophyta</taxon>
        <taxon>Embryophyta</taxon>
        <taxon>Tracheophyta</taxon>
        <taxon>Spermatophyta</taxon>
        <taxon>Magnoliopsida</taxon>
        <taxon>eudicotyledons</taxon>
        <taxon>Gunneridae</taxon>
        <taxon>Pentapetalae</taxon>
        <taxon>rosids</taxon>
        <taxon>fabids</taxon>
        <taxon>Rosales</taxon>
        <taxon>Rosaceae</taxon>
        <taxon>Amygdaloideae</taxon>
        <taxon>Amygdaleae</taxon>
        <taxon>Prunus</taxon>
    </lineage>
</organism>
<evidence type="ECO:0000313" key="3">
    <source>
        <dbReference type="Proteomes" id="UP000006882"/>
    </source>
</evidence>
<feature type="region of interest" description="Disordered" evidence="1">
    <location>
        <begin position="33"/>
        <end position="54"/>
    </location>
</feature>
<dbReference type="Gramene" id="ONI25788">
    <property type="protein sequence ID" value="ONI25788"/>
    <property type="gene ID" value="PRUPE_2G320400"/>
</dbReference>
<reference evidence="2 3" key="1">
    <citation type="journal article" date="2013" name="Nat. Genet.">
        <title>The high-quality draft genome of peach (Prunus persica) identifies unique patterns of genetic diversity, domestication and genome evolution.</title>
        <authorList>
            <consortium name="International Peach Genome Initiative"/>
            <person name="Verde I."/>
            <person name="Abbott A.G."/>
            <person name="Scalabrin S."/>
            <person name="Jung S."/>
            <person name="Shu S."/>
            <person name="Marroni F."/>
            <person name="Zhebentyayeva T."/>
            <person name="Dettori M.T."/>
            <person name="Grimwood J."/>
            <person name="Cattonaro F."/>
            <person name="Zuccolo A."/>
            <person name="Rossini L."/>
            <person name="Jenkins J."/>
            <person name="Vendramin E."/>
            <person name="Meisel L.A."/>
            <person name="Decroocq V."/>
            <person name="Sosinski B."/>
            <person name="Prochnik S."/>
            <person name="Mitros T."/>
            <person name="Policriti A."/>
            <person name="Cipriani G."/>
            <person name="Dondini L."/>
            <person name="Ficklin S."/>
            <person name="Goodstein D.M."/>
            <person name="Xuan P."/>
            <person name="Del Fabbro C."/>
            <person name="Aramini V."/>
            <person name="Copetti D."/>
            <person name="Gonzalez S."/>
            <person name="Horner D.S."/>
            <person name="Falchi R."/>
            <person name="Lucas S."/>
            <person name="Mica E."/>
            <person name="Maldonado J."/>
            <person name="Lazzari B."/>
            <person name="Bielenberg D."/>
            <person name="Pirona R."/>
            <person name="Miculan M."/>
            <person name="Barakat A."/>
            <person name="Testolin R."/>
            <person name="Stella A."/>
            <person name="Tartarini S."/>
            <person name="Tonutti P."/>
            <person name="Arus P."/>
            <person name="Orellana A."/>
            <person name="Wells C."/>
            <person name="Main D."/>
            <person name="Vizzotto G."/>
            <person name="Silva H."/>
            <person name="Salamini F."/>
            <person name="Schmutz J."/>
            <person name="Morgante M."/>
            <person name="Rokhsar D.S."/>
        </authorList>
    </citation>
    <scope>NUCLEOTIDE SEQUENCE [LARGE SCALE GENOMIC DNA]</scope>
    <source>
        <strain evidence="3">cv. Nemared</strain>
    </source>
</reference>
<dbReference type="Proteomes" id="UP000006882">
    <property type="component" value="Chromosome G2"/>
</dbReference>
<proteinExistence type="predicted"/>
<evidence type="ECO:0000256" key="1">
    <source>
        <dbReference type="SAM" id="MobiDB-lite"/>
    </source>
</evidence>
<protein>
    <submittedName>
        <fullName evidence="2">Uncharacterized protein</fullName>
    </submittedName>
</protein>
<accession>A0A251QPR8</accession>
<keyword evidence="3" id="KW-1185">Reference proteome</keyword>
<sequence>MQKLSEQKDFLLSYQFRKRRPNLPWWLHVGVSQQRDTNRSPKLRSLVNDHNHSI</sequence>
<evidence type="ECO:0000313" key="2">
    <source>
        <dbReference type="EMBL" id="ONI25788.1"/>
    </source>
</evidence>
<name>A0A251QPR8_PRUPE</name>
<dbReference type="AlphaFoldDB" id="A0A251QPR8"/>
<gene>
    <name evidence="2" type="ORF">PRUPE_2G320400</name>
</gene>